<dbReference type="SUPFAM" id="SSF47413">
    <property type="entry name" value="lambda repressor-like DNA-binding domains"/>
    <property type="match status" value="1"/>
</dbReference>
<dbReference type="GO" id="GO:0003677">
    <property type="term" value="F:DNA binding"/>
    <property type="evidence" value="ECO:0007669"/>
    <property type="project" value="InterPro"/>
</dbReference>
<organism evidence="2 3">
    <name type="scientific">Enterococcus phoeniculicola ATCC BAA-412</name>
    <dbReference type="NCBI Taxonomy" id="1158610"/>
    <lineage>
        <taxon>Bacteria</taxon>
        <taxon>Bacillati</taxon>
        <taxon>Bacillota</taxon>
        <taxon>Bacilli</taxon>
        <taxon>Lactobacillales</taxon>
        <taxon>Enterococcaceae</taxon>
        <taxon>Enterococcus</taxon>
    </lineage>
</organism>
<dbReference type="CDD" id="cd00093">
    <property type="entry name" value="HTH_XRE"/>
    <property type="match status" value="1"/>
</dbReference>
<keyword evidence="3" id="KW-1185">Reference proteome</keyword>
<dbReference type="Gene3D" id="1.10.260.40">
    <property type="entry name" value="lambda repressor-like DNA-binding domains"/>
    <property type="match status" value="1"/>
</dbReference>
<dbReference type="HOGENOM" id="CLU_066192_50_1_9"/>
<dbReference type="InterPro" id="IPR010982">
    <property type="entry name" value="Lambda_DNA-bd_dom_sf"/>
</dbReference>
<dbReference type="InterPro" id="IPR001387">
    <property type="entry name" value="Cro/C1-type_HTH"/>
</dbReference>
<accession>R3WFQ2</accession>
<sequence>MNHNEIIIDRLYGLLREKNMTVNRLADVSGIRQSTLSNMFIRKSVPKVDMLYKICQALDMSVIEFLDFPPYNQK</sequence>
<protein>
    <recommendedName>
        <fullName evidence="1">HTH cro/C1-type domain-containing protein</fullName>
    </recommendedName>
</protein>
<dbReference type="EMBL" id="AJAT01000011">
    <property type="protein sequence ID" value="EOL46297.1"/>
    <property type="molecule type" value="Genomic_DNA"/>
</dbReference>
<comment type="caution">
    <text evidence="2">The sequence shown here is derived from an EMBL/GenBank/DDBJ whole genome shotgun (WGS) entry which is preliminary data.</text>
</comment>
<dbReference type="RefSeq" id="WP_010767774.1">
    <property type="nucleotide sequence ID" value="NZ_ASWE01000002.1"/>
</dbReference>
<evidence type="ECO:0000313" key="3">
    <source>
        <dbReference type="Proteomes" id="UP000013785"/>
    </source>
</evidence>
<dbReference type="Proteomes" id="UP000013785">
    <property type="component" value="Unassembled WGS sequence"/>
</dbReference>
<proteinExistence type="predicted"/>
<gene>
    <name evidence="2" type="ORF">UC3_01103</name>
</gene>
<dbReference type="SMART" id="SM00530">
    <property type="entry name" value="HTH_XRE"/>
    <property type="match status" value="1"/>
</dbReference>
<dbReference type="PROSITE" id="PS50943">
    <property type="entry name" value="HTH_CROC1"/>
    <property type="match status" value="1"/>
</dbReference>
<evidence type="ECO:0000259" key="1">
    <source>
        <dbReference type="PROSITE" id="PS50943"/>
    </source>
</evidence>
<name>R3WFQ2_9ENTE</name>
<evidence type="ECO:0000313" key="2">
    <source>
        <dbReference type="EMBL" id="EOL46297.1"/>
    </source>
</evidence>
<dbReference type="eggNOG" id="COG3655">
    <property type="taxonomic scope" value="Bacteria"/>
</dbReference>
<dbReference type="Pfam" id="PF01381">
    <property type="entry name" value="HTH_3"/>
    <property type="match status" value="1"/>
</dbReference>
<feature type="domain" description="HTH cro/C1-type" evidence="1">
    <location>
        <begin position="11"/>
        <end position="65"/>
    </location>
</feature>
<dbReference type="OrthoDB" id="9781521at2"/>
<reference evidence="2 3" key="1">
    <citation type="submission" date="2013-02" db="EMBL/GenBank/DDBJ databases">
        <title>The Genome Sequence of Enterococcus phoeniculicola BAA-412.</title>
        <authorList>
            <consortium name="The Broad Institute Genome Sequencing Platform"/>
            <consortium name="The Broad Institute Genome Sequencing Center for Infectious Disease"/>
            <person name="Earl A.M."/>
            <person name="Gilmore M.S."/>
            <person name="Lebreton F."/>
            <person name="Walker B."/>
            <person name="Young S.K."/>
            <person name="Zeng Q."/>
            <person name="Gargeya S."/>
            <person name="Fitzgerald M."/>
            <person name="Haas B."/>
            <person name="Abouelleil A."/>
            <person name="Alvarado L."/>
            <person name="Arachchi H.M."/>
            <person name="Berlin A.M."/>
            <person name="Chapman S.B."/>
            <person name="Dewar J."/>
            <person name="Goldberg J."/>
            <person name="Griggs A."/>
            <person name="Gujja S."/>
            <person name="Hansen M."/>
            <person name="Howarth C."/>
            <person name="Imamovic A."/>
            <person name="Larimer J."/>
            <person name="McCowan C."/>
            <person name="Murphy C."/>
            <person name="Neiman D."/>
            <person name="Pearson M."/>
            <person name="Priest M."/>
            <person name="Roberts A."/>
            <person name="Saif S."/>
            <person name="Shea T."/>
            <person name="Sisk P."/>
            <person name="Sykes S."/>
            <person name="Wortman J."/>
            <person name="Nusbaum C."/>
            <person name="Birren B."/>
        </authorList>
    </citation>
    <scope>NUCLEOTIDE SEQUENCE [LARGE SCALE GENOMIC DNA]</scope>
    <source>
        <strain evidence="2 3">ATCC BAA-412</strain>
    </source>
</reference>
<dbReference type="AlphaFoldDB" id="R3WFQ2"/>